<name>A0AAD4TFV8_9MAGN</name>
<reference evidence="1" key="1">
    <citation type="submission" date="2022-04" db="EMBL/GenBank/DDBJ databases">
        <title>A functionally conserved STORR gene fusion in Papaver species that diverged 16.8 million years ago.</title>
        <authorList>
            <person name="Catania T."/>
        </authorList>
    </citation>
    <scope>NUCLEOTIDE SEQUENCE</scope>
    <source>
        <strain evidence="1">S-188037</strain>
    </source>
</reference>
<evidence type="ECO:0000313" key="1">
    <source>
        <dbReference type="EMBL" id="KAI3955037.1"/>
    </source>
</evidence>
<sequence length="245" mass="27503">MRIWLVDRMVQEIDAVKTKLEVCIASEFQKNQGCLAMRIVQQSELFSFTFGVAYIGRHSCADLFSMLLLHMGASPPRLDGIPDTRRWSLGKDGVFSVIILYGKLIADAAVNDFPFNFIWKPKIPPKVSFFIGPFYDLAKCWPSVNQFNYGSESLSDNSGVGLGLASPTRLWPSTLSYDSSLPGFTFYFLAPSILRHHIAGRAKCDQQYLGFVMLQQYLLVKFKDTVLKSGCSCLLDPHVPRGSIR</sequence>
<dbReference type="Proteomes" id="UP001202328">
    <property type="component" value="Unassembled WGS sequence"/>
</dbReference>
<proteinExistence type="predicted"/>
<protein>
    <submittedName>
        <fullName evidence="1">Uncharacterized protein</fullName>
    </submittedName>
</protein>
<organism evidence="1 2">
    <name type="scientific">Papaver atlanticum</name>
    <dbReference type="NCBI Taxonomy" id="357466"/>
    <lineage>
        <taxon>Eukaryota</taxon>
        <taxon>Viridiplantae</taxon>
        <taxon>Streptophyta</taxon>
        <taxon>Embryophyta</taxon>
        <taxon>Tracheophyta</taxon>
        <taxon>Spermatophyta</taxon>
        <taxon>Magnoliopsida</taxon>
        <taxon>Ranunculales</taxon>
        <taxon>Papaveraceae</taxon>
        <taxon>Papaveroideae</taxon>
        <taxon>Papaver</taxon>
    </lineage>
</organism>
<comment type="caution">
    <text evidence="1">The sequence shown here is derived from an EMBL/GenBank/DDBJ whole genome shotgun (WGS) entry which is preliminary data.</text>
</comment>
<gene>
    <name evidence="1" type="ORF">MKW98_005040</name>
</gene>
<dbReference type="AlphaFoldDB" id="A0AAD4TFV8"/>
<keyword evidence="2" id="KW-1185">Reference proteome</keyword>
<accession>A0AAD4TFV8</accession>
<dbReference type="EMBL" id="JAJJMB010001820">
    <property type="protein sequence ID" value="KAI3955037.1"/>
    <property type="molecule type" value="Genomic_DNA"/>
</dbReference>
<evidence type="ECO:0000313" key="2">
    <source>
        <dbReference type="Proteomes" id="UP001202328"/>
    </source>
</evidence>